<organism evidence="1 2">
    <name type="scientific">Leptospira stimsonii</name>
    <dbReference type="NCBI Taxonomy" id="2202203"/>
    <lineage>
        <taxon>Bacteria</taxon>
        <taxon>Pseudomonadati</taxon>
        <taxon>Spirochaetota</taxon>
        <taxon>Spirochaetia</taxon>
        <taxon>Leptospirales</taxon>
        <taxon>Leptospiraceae</taxon>
        <taxon>Leptospira</taxon>
    </lineage>
</organism>
<dbReference type="Proteomes" id="UP000265798">
    <property type="component" value="Unassembled WGS sequence"/>
</dbReference>
<dbReference type="OrthoDB" id="337711at2"/>
<sequence length="324" mass="36219">MKTIEEVLQKYPTSLFTRDPDSEIGRKWKADLDLLNEVRSVLESIKFTTDYRIQNGAILDLIGKNLKQPRNGMDDFRYRIFLSIARQKQKSKGDIYSMNEIGSQILAGTGTLYEIQELCYSGIPMYLDGSLTLNGEYPLSGSSKRPATIRVIFSGSIDTVVVAPEFNKAIAQIRAGGVRSIINYRFETSTLSGRLYGFALRSSILDGTWPLNGFTILSGDDVGIQPYEIAFGTGGFVSGSPRMPQVSDTGLQNEIFRKLVEIQNNPDGTRSFKATIKQSELIGININEIGLFDEDGDLLFLKTFPSKPKDNLIVYDFIIKEEFQ</sequence>
<evidence type="ECO:0000313" key="1">
    <source>
        <dbReference type="EMBL" id="RHX89840.1"/>
    </source>
</evidence>
<protein>
    <submittedName>
        <fullName evidence="1">Phage tail protein</fullName>
    </submittedName>
</protein>
<reference evidence="2" key="1">
    <citation type="submission" date="2018-05" db="EMBL/GenBank/DDBJ databases">
        <title>Leptospira yasudae sp. nov. and Leptospira stimsonii sp. nov., two pathogenic species of the genus Leptospira isolated from environmental sources.</title>
        <authorList>
            <person name="Casanovas-Massana A."/>
            <person name="Hamond C."/>
            <person name="Santos L.A."/>
            <person name="Hacker K.P."/>
            <person name="Balassiano I."/>
            <person name="Medeiros M.A."/>
            <person name="Reis M.G."/>
            <person name="Ko A.I."/>
            <person name="Wunder E.A."/>
        </authorList>
    </citation>
    <scope>NUCLEOTIDE SEQUENCE [LARGE SCALE GENOMIC DNA]</scope>
    <source>
        <strain evidence="2">Yale</strain>
    </source>
</reference>
<dbReference type="EMBL" id="QHCT01000003">
    <property type="protein sequence ID" value="RHX89840.1"/>
    <property type="molecule type" value="Genomic_DNA"/>
</dbReference>
<accession>A0A396Z9N2</accession>
<gene>
    <name evidence="1" type="ORF">DLM75_12860</name>
</gene>
<proteinExistence type="predicted"/>
<dbReference type="AlphaFoldDB" id="A0A396Z9N2"/>
<evidence type="ECO:0000313" key="2">
    <source>
        <dbReference type="Proteomes" id="UP000265798"/>
    </source>
</evidence>
<comment type="caution">
    <text evidence="1">The sequence shown here is derived from an EMBL/GenBank/DDBJ whole genome shotgun (WGS) entry which is preliminary data.</text>
</comment>
<name>A0A396Z9N2_9LEPT</name>
<dbReference type="RefSeq" id="WP_118968906.1">
    <property type="nucleotide sequence ID" value="NZ_QHCT01000003.1"/>
</dbReference>